<sequence>MPSLRFRVLLLVAIAVTAVSACDRGTPGAATVQEYPPGYVVDSALPIDTLLARFRATLPDTPSTLVGGEVSPERLTRALLGAISAQDTATIRRLVLNRSEFGWLYYPHTRYTRRPYELGPDLLWIQVNENSEKGIVRLLRRYGGSRLRFEALACPDSATVEGPNTITGPCTVTFAAADSAARTLQIFGSIIARDGRHKFVSYANEL</sequence>
<evidence type="ECO:0008006" key="5">
    <source>
        <dbReference type="Google" id="ProtNLM"/>
    </source>
</evidence>
<evidence type="ECO:0000313" key="3">
    <source>
        <dbReference type="EMBL" id="WKW15675.1"/>
    </source>
</evidence>
<dbReference type="KEGG" id="pspc:Strain318_002076"/>
<proteinExistence type="predicted"/>
<dbReference type="AlphaFoldDB" id="A0AA49Q915"/>
<keyword evidence="4" id="KW-1185">Reference proteome</keyword>
<gene>
    <name evidence="2" type="ORF">Strain138_002077</name>
    <name evidence="3" type="ORF">Strain318_002076</name>
</gene>
<dbReference type="RefSeq" id="WP_367885645.1">
    <property type="nucleotide sequence ID" value="NZ_CP130612.1"/>
</dbReference>
<evidence type="ECO:0000313" key="2">
    <source>
        <dbReference type="EMBL" id="WKW12768.1"/>
    </source>
</evidence>
<feature type="chain" id="PRO_5041270114" description="Lipoprotein" evidence="1">
    <location>
        <begin position="22"/>
        <end position="206"/>
    </location>
</feature>
<dbReference type="EMBL" id="CP130612">
    <property type="protein sequence ID" value="WKW12768.1"/>
    <property type="molecule type" value="Genomic_DNA"/>
</dbReference>
<reference evidence="3" key="1">
    <citation type="submission" date="2023-07" db="EMBL/GenBank/DDBJ databases">
        <authorList>
            <person name="Haufschild T."/>
            <person name="Kallscheuer N."/>
            <person name="Hammer J."/>
            <person name="Kohn T."/>
            <person name="Kabuu M."/>
            <person name="Jogler M."/>
            <person name="Wohfarth N."/>
            <person name="Heuer A."/>
            <person name="Rohde M."/>
            <person name="van Teeseling M.C.F."/>
            <person name="Jogler C."/>
        </authorList>
    </citation>
    <scope>NUCLEOTIDE SEQUENCE</scope>
    <source>
        <strain evidence="2">Strain 138</strain>
        <strain evidence="3">Strain 318</strain>
    </source>
</reference>
<dbReference type="Proteomes" id="UP001229955">
    <property type="component" value="Chromosome"/>
</dbReference>
<name>A0AA49Q915_9BACT</name>
<dbReference type="EMBL" id="CP130613">
    <property type="protein sequence ID" value="WKW15675.1"/>
    <property type="molecule type" value="Genomic_DNA"/>
</dbReference>
<dbReference type="PROSITE" id="PS51257">
    <property type="entry name" value="PROKAR_LIPOPROTEIN"/>
    <property type="match status" value="1"/>
</dbReference>
<protein>
    <recommendedName>
        <fullName evidence="5">Lipoprotein</fullName>
    </recommendedName>
</protein>
<evidence type="ECO:0000256" key="1">
    <source>
        <dbReference type="SAM" id="SignalP"/>
    </source>
</evidence>
<accession>A0AA49JW93</accession>
<feature type="signal peptide" evidence="1">
    <location>
        <begin position="1"/>
        <end position="21"/>
    </location>
</feature>
<evidence type="ECO:0000313" key="4">
    <source>
        <dbReference type="Proteomes" id="UP001229955"/>
    </source>
</evidence>
<organism evidence="3 4">
    <name type="scientific">Pseudogemmatithrix spongiicola</name>
    <dbReference type="NCBI Taxonomy" id="3062599"/>
    <lineage>
        <taxon>Bacteria</taxon>
        <taxon>Pseudomonadati</taxon>
        <taxon>Gemmatimonadota</taxon>
        <taxon>Gemmatimonadia</taxon>
        <taxon>Gemmatimonadales</taxon>
        <taxon>Gemmatimonadaceae</taxon>
        <taxon>Pseudogemmatithrix</taxon>
    </lineage>
</organism>
<accession>A0AA49Q915</accession>
<keyword evidence="1" id="KW-0732">Signal</keyword>